<protein>
    <recommendedName>
        <fullName evidence="7">R2R3-MYB transcription factor</fullName>
    </recommendedName>
</protein>
<feature type="domain" description="Myb-like" evidence="3">
    <location>
        <begin position="4"/>
        <end position="55"/>
    </location>
</feature>
<accession>D8RS06</accession>
<dbReference type="SMART" id="SM00717">
    <property type="entry name" value="SANT"/>
    <property type="match status" value="2"/>
</dbReference>
<dbReference type="CDD" id="cd00167">
    <property type="entry name" value="SANT"/>
    <property type="match status" value="2"/>
</dbReference>
<evidence type="ECO:0000259" key="4">
    <source>
        <dbReference type="PROSITE" id="PS51294"/>
    </source>
</evidence>
<reference evidence="5 6" key="1">
    <citation type="journal article" date="2011" name="Science">
        <title>The Selaginella genome identifies genetic changes associated with the evolution of vascular plants.</title>
        <authorList>
            <person name="Banks J.A."/>
            <person name="Nishiyama T."/>
            <person name="Hasebe M."/>
            <person name="Bowman J.L."/>
            <person name="Gribskov M."/>
            <person name="dePamphilis C."/>
            <person name="Albert V.A."/>
            <person name="Aono N."/>
            <person name="Aoyama T."/>
            <person name="Ambrose B.A."/>
            <person name="Ashton N.W."/>
            <person name="Axtell M.J."/>
            <person name="Barker E."/>
            <person name="Barker M.S."/>
            <person name="Bennetzen J.L."/>
            <person name="Bonawitz N.D."/>
            <person name="Chapple C."/>
            <person name="Cheng C."/>
            <person name="Correa L.G."/>
            <person name="Dacre M."/>
            <person name="DeBarry J."/>
            <person name="Dreyer I."/>
            <person name="Elias M."/>
            <person name="Engstrom E.M."/>
            <person name="Estelle M."/>
            <person name="Feng L."/>
            <person name="Finet C."/>
            <person name="Floyd S.K."/>
            <person name="Frommer W.B."/>
            <person name="Fujita T."/>
            <person name="Gramzow L."/>
            <person name="Gutensohn M."/>
            <person name="Harholt J."/>
            <person name="Hattori M."/>
            <person name="Heyl A."/>
            <person name="Hirai T."/>
            <person name="Hiwatashi Y."/>
            <person name="Ishikawa M."/>
            <person name="Iwata M."/>
            <person name="Karol K.G."/>
            <person name="Koehler B."/>
            <person name="Kolukisaoglu U."/>
            <person name="Kubo M."/>
            <person name="Kurata T."/>
            <person name="Lalonde S."/>
            <person name="Li K."/>
            <person name="Li Y."/>
            <person name="Litt A."/>
            <person name="Lyons E."/>
            <person name="Manning G."/>
            <person name="Maruyama T."/>
            <person name="Michael T.P."/>
            <person name="Mikami K."/>
            <person name="Miyazaki S."/>
            <person name="Morinaga S."/>
            <person name="Murata T."/>
            <person name="Mueller-Roeber B."/>
            <person name="Nelson D.R."/>
            <person name="Obara M."/>
            <person name="Oguri Y."/>
            <person name="Olmstead R.G."/>
            <person name="Onodera N."/>
            <person name="Petersen B.L."/>
            <person name="Pils B."/>
            <person name="Prigge M."/>
            <person name="Rensing S.A."/>
            <person name="Riano-Pachon D.M."/>
            <person name="Roberts A.W."/>
            <person name="Sato Y."/>
            <person name="Scheller H.V."/>
            <person name="Schulz B."/>
            <person name="Schulz C."/>
            <person name="Shakirov E.V."/>
            <person name="Shibagaki N."/>
            <person name="Shinohara N."/>
            <person name="Shippen D.E."/>
            <person name="Soerensen I."/>
            <person name="Sotooka R."/>
            <person name="Sugimoto N."/>
            <person name="Sugita M."/>
            <person name="Sumikawa N."/>
            <person name="Tanurdzic M."/>
            <person name="Theissen G."/>
            <person name="Ulvskov P."/>
            <person name="Wakazuki S."/>
            <person name="Weng J.K."/>
            <person name="Willats W.W."/>
            <person name="Wipf D."/>
            <person name="Wolf P.G."/>
            <person name="Yang L."/>
            <person name="Zimmer A.D."/>
            <person name="Zhu Q."/>
            <person name="Mitros T."/>
            <person name="Hellsten U."/>
            <person name="Loque D."/>
            <person name="Otillar R."/>
            <person name="Salamov A."/>
            <person name="Schmutz J."/>
            <person name="Shapiro H."/>
            <person name="Lindquist E."/>
            <person name="Lucas S."/>
            <person name="Rokhsar D."/>
            <person name="Grigoriev I.V."/>
        </authorList>
    </citation>
    <scope>NUCLEOTIDE SEQUENCE [LARGE SCALE GENOMIC DNA]</scope>
</reference>
<evidence type="ECO:0000256" key="1">
    <source>
        <dbReference type="ARBA" id="ARBA00022737"/>
    </source>
</evidence>
<evidence type="ECO:0000313" key="5">
    <source>
        <dbReference type="EMBL" id="EFJ24785.1"/>
    </source>
</evidence>
<dbReference type="Pfam" id="PF13921">
    <property type="entry name" value="Myb_DNA-bind_6"/>
    <property type="match status" value="1"/>
</dbReference>
<dbReference type="Gramene" id="EFJ24785">
    <property type="protein sequence ID" value="EFJ24785"/>
    <property type="gene ID" value="SELMODRAFT_100734"/>
</dbReference>
<dbReference type="GO" id="GO:0000981">
    <property type="term" value="F:DNA-binding transcription factor activity, RNA polymerase II-specific"/>
    <property type="evidence" value="ECO:0000318"/>
    <property type="project" value="GO_Central"/>
</dbReference>
<dbReference type="InterPro" id="IPR001005">
    <property type="entry name" value="SANT/Myb"/>
</dbReference>
<evidence type="ECO:0008006" key="7">
    <source>
        <dbReference type="Google" id="ProtNLM"/>
    </source>
</evidence>
<dbReference type="InterPro" id="IPR017930">
    <property type="entry name" value="Myb_dom"/>
</dbReference>
<dbReference type="PANTHER" id="PTHR45614">
    <property type="entry name" value="MYB PROTEIN-RELATED"/>
    <property type="match status" value="1"/>
</dbReference>
<feature type="domain" description="HTH myb-type" evidence="4">
    <location>
        <begin position="4"/>
        <end position="55"/>
    </location>
</feature>
<keyword evidence="6" id="KW-1185">Reference proteome</keyword>
<dbReference type="PROSITE" id="PS50090">
    <property type="entry name" value="MYB_LIKE"/>
    <property type="match status" value="2"/>
</dbReference>
<dbReference type="eggNOG" id="KOG0048">
    <property type="taxonomic scope" value="Eukaryota"/>
</dbReference>
<dbReference type="EMBL" id="GL377588">
    <property type="protein sequence ID" value="EFJ24785.1"/>
    <property type="molecule type" value="Genomic_DNA"/>
</dbReference>
<dbReference type="GO" id="GO:0000978">
    <property type="term" value="F:RNA polymerase II cis-regulatory region sequence-specific DNA binding"/>
    <property type="evidence" value="ECO:0000318"/>
    <property type="project" value="GO_Central"/>
</dbReference>
<feature type="domain" description="Myb-like" evidence="3">
    <location>
        <begin position="56"/>
        <end position="106"/>
    </location>
</feature>
<sequence>MGGQRNRVKGQWSLAEDKSLVKLVKQYGTRRWSLISTFMANRSGKQCRERWVNHLQPDIRKEGWTKEEEELLVQAHSYFGNKWSAIAKMLPGRTDNSIKNHWHAALRKKVIHLKLQSATTFRMAGSAWQTEVQSFEGIHPAKDGQS</sequence>
<dbReference type="Proteomes" id="UP000001514">
    <property type="component" value="Unassembled WGS sequence"/>
</dbReference>
<dbReference type="InterPro" id="IPR050560">
    <property type="entry name" value="MYB_TF"/>
</dbReference>
<dbReference type="PROSITE" id="PS51294">
    <property type="entry name" value="HTH_MYB"/>
    <property type="match status" value="2"/>
</dbReference>
<dbReference type="OMA" id="WHATLRC"/>
<name>D8RS06_SELML</name>
<dbReference type="SUPFAM" id="SSF46689">
    <property type="entry name" value="Homeodomain-like"/>
    <property type="match status" value="1"/>
</dbReference>
<evidence type="ECO:0000259" key="3">
    <source>
        <dbReference type="PROSITE" id="PS50090"/>
    </source>
</evidence>
<dbReference type="InParanoid" id="D8RS06"/>
<dbReference type="HOGENOM" id="CLU_028567_26_4_1"/>
<dbReference type="GO" id="GO:0005634">
    <property type="term" value="C:nucleus"/>
    <property type="evidence" value="ECO:0000318"/>
    <property type="project" value="GO_Central"/>
</dbReference>
<evidence type="ECO:0000313" key="6">
    <source>
        <dbReference type="Proteomes" id="UP000001514"/>
    </source>
</evidence>
<dbReference type="PANTHER" id="PTHR45614:SF285">
    <property type="entry name" value="TRANSCRIPTION FACTOR MYB98"/>
    <property type="match status" value="1"/>
</dbReference>
<dbReference type="SMR" id="D8RS06"/>
<dbReference type="Gene3D" id="1.10.10.60">
    <property type="entry name" value="Homeodomain-like"/>
    <property type="match status" value="2"/>
</dbReference>
<proteinExistence type="predicted"/>
<keyword evidence="1" id="KW-0677">Repeat</keyword>
<keyword evidence="2" id="KW-0238">DNA-binding</keyword>
<dbReference type="GO" id="GO:0006355">
    <property type="term" value="P:regulation of DNA-templated transcription"/>
    <property type="evidence" value="ECO:0000318"/>
    <property type="project" value="GO_Central"/>
</dbReference>
<dbReference type="FunFam" id="1.10.10.60:FF:000010">
    <property type="entry name" value="Transcriptional activator Myb isoform A"/>
    <property type="match status" value="1"/>
</dbReference>
<organism evidence="6">
    <name type="scientific">Selaginella moellendorffii</name>
    <name type="common">Spikemoss</name>
    <dbReference type="NCBI Taxonomy" id="88036"/>
    <lineage>
        <taxon>Eukaryota</taxon>
        <taxon>Viridiplantae</taxon>
        <taxon>Streptophyta</taxon>
        <taxon>Embryophyta</taxon>
        <taxon>Tracheophyta</taxon>
        <taxon>Lycopodiopsida</taxon>
        <taxon>Selaginellales</taxon>
        <taxon>Selaginellaceae</taxon>
        <taxon>Selaginella</taxon>
    </lineage>
</organism>
<dbReference type="AlphaFoldDB" id="D8RS06"/>
<evidence type="ECO:0000256" key="2">
    <source>
        <dbReference type="ARBA" id="ARBA00023125"/>
    </source>
</evidence>
<dbReference type="KEGG" id="smo:SELMODRAFT_100734"/>
<dbReference type="InterPro" id="IPR009057">
    <property type="entry name" value="Homeodomain-like_sf"/>
</dbReference>
<gene>
    <name evidence="5" type="ORF">SELMODRAFT_100734</name>
</gene>
<feature type="domain" description="HTH myb-type" evidence="4">
    <location>
        <begin position="56"/>
        <end position="110"/>
    </location>
</feature>